<keyword evidence="1" id="KW-1133">Transmembrane helix</keyword>
<gene>
    <name evidence="2" type="ORF">F2A38_29635</name>
</gene>
<reference evidence="2 3" key="1">
    <citation type="submission" date="2019-09" db="EMBL/GenBank/DDBJ databases">
        <authorList>
            <person name="Vacheron J."/>
            <person name="Dubost A."/>
            <person name="Prigent-Combaret C."/>
            <person name="Muller D."/>
        </authorList>
    </citation>
    <scope>NUCLEOTIDE SEQUENCE [LARGE SCALE GENOMIC DNA]</scope>
    <source>
        <strain evidence="2 3">JV497</strain>
    </source>
</reference>
<evidence type="ECO:0000313" key="2">
    <source>
        <dbReference type="EMBL" id="KAA5835529.1"/>
    </source>
</evidence>
<dbReference type="Proteomes" id="UP000323924">
    <property type="component" value="Unassembled WGS sequence"/>
</dbReference>
<organism evidence="2 3">
    <name type="scientific">Pseudomonas chlororaphis</name>
    <dbReference type="NCBI Taxonomy" id="587753"/>
    <lineage>
        <taxon>Bacteria</taxon>
        <taxon>Pseudomonadati</taxon>
        <taxon>Pseudomonadota</taxon>
        <taxon>Gammaproteobacteria</taxon>
        <taxon>Pseudomonadales</taxon>
        <taxon>Pseudomonadaceae</taxon>
        <taxon>Pseudomonas</taxon>
    </lineage>
</organism>
<feature type="transmembrane region" description="Helical" evidence="1">
    <location>
        <begin position="37"/>
        <end position="57"/>
    </location>
</feature>
<sequence length="60" mass="6858">MNFILYAVPFFFVLIALELLADRWRGRTTIGSRTLSTWIATTAGCSLFGYWGGWRIARGR</sequence>
<proteinExistence type="predicted"/>
<comment type="caution">
    <text evidence="2">The sequence shown here is derived from an EMBL/GenBank/DDBJ whole genome shotgun (WGS) entry which is preliminary data.</text>
</comment>
<name>A0AB34BWB7_9PSED</name>
<dbReference type="EMBL" id="VWPC01000032">
    <property type="protein sequence ID" value="KAA5835529.1"/>
    <property type="molecule type" value="Genomic_DNA"/>
</dbReference>
<evidence type="ECO:0000313" key="3">
    <source>
        <dbReference type="Proteomes" id="UP000323924"/>
    </source>
</evidence>
<dbReference type="AlphaFoldDB" id="A0AB34BWB7"/>
<accession>A0AB34BWB7</accession>
<keyword evidence="1" id="KW-0812">Transmembrane</keyword>
<protein>
    <submittedName>
        <fullName evidence="2">Uncharacterized protein</fullName>
    </submittedName>
</protein>
<keyword evidence="1" id="KW-0472">Membrane</keyword>
<evidence type="ECO:0000256" key="1">
    <source>
        <dbReference type="SAM" id="Phobius"/>
    </source>
</evidence>